<proteinExistence type="predicted"/>
<evidence type="ECO:0000313" key="3">
    <source>
        <dbReference type="Proteomes" id="UP000481153"/>
    </source>
</evidence>
<keyword evidence="3" id="KW-1185">Reference proteome</keyword>
<organism evidence="2 3">
    <name type="scientific">Aphanomyces euteiches</name>
    <dbReference type="NCBI Taxonomy" id="100861"/>
    <lineage>
        <taxon>Eukaryota</taxon>
        <taxon>Sar</taxon>
        <taxon>Stramenopiles</taxon>
        <taxon>Oomycota</taxon>
        <taxon>Saprolegniomycetes</taxon>
        <taxon>Saprolegniales</taxon>
        <taxon>Verrucalvaceae</taxon>
        <taxon>Aphanomyces</taxon>
    </lineage>
</organism>
<feature type="compositionally biased region" description="Low complexity" evidence="1">
    <location>
        <begin position="131"/>
        <end position="144"/>
    </location>
</feature>
<dbReference type="Proteomes" id="UP000481153">
    <property type="component" value="Unassembled WGS sequence"/>
</dbReference>
<protein>
    <submittedName>
        <fullName evidence="2">Uncharacterized protein</fullName>
    </submittedName>
</protein>
<feature type="compositionally biased region" description="Polar residues" evidence="1">
    <location>
        <begin position="64"/>
        <end position="74"/>
    </location>
</feature>
<feature type="compositionally biased region" description="Polar residues" evidence="1">
    <location>
        <begin position="145"/>
        <end position="169"/>
    </location>
</feature>
<feature type="region of interest" description="Disordered" evidence="1">
    <location>
        <begin position="47"/>
        <end position="78"/>
    </location>
</feature>
<sequence length="216" mass="23820">MPRKLEAPSFLRAKDEFKYYTATTDGAALDPSTTAFVGATLPTIHRAANGSPTVDKLPRRGSANRPTTTTTSGPQYKLTEELPVAVMEMTKPSILNTCRPRRRKPNDGPLFSNIVQGGRPPSRSMTVAPPRSSSRSSTSSSSSSGIHSRTDGSNQDVDSTSTQLHTKASMSELEVVDRPEHSFKVVFRRRHDPTWRDVELVAFEDDFGSWSESRHE</sequence>
<dbReference type="EMBL" id="VJMJ01000048">
    <property type="protein sequence ID" value="KAF0740640.1"/>
    <property type="molecule type" value="Genomic_DNA"/>
</dbReference>
<comment type="caution">
    <text evidence="2">The sequence shown here is derived from an EMBL/GenBank/DDBJ whole genome shotgun (WGS) entry which is preliminary data.</text>
</comment>
<gene>
    <name evidence="2" type="ORF">Ae201684_004014</name>
</gene>
<evidence type="ECO:0000313" key="2">
    <source>
        <dbReference type="EMBL" id="KAF0740640.1"/>
    </source>
</evidence>
<evidence type="ECO:0000256" key="1">
    <source>
        <dbReference type="SAM" id="MobiDB-lite"/>
    </source>
</evidence>
<reference evidence="2 3" key="1">
    <citation type="submission" date="2019-07" db="EMBL/GenBank/DDBJ databases">
        <title>Genomics analysis of Aphanomyces spp. identifies a new class of oomycete effector associated with host adaptation.</title>
        <authorList>
            <person name="Gaulin E."/>
        </authorList>
    </citation>
    <scope>NUCLEOTIDE SEQUENCE [LARGE SCALE GENOMIC DNA]</scope>
    <source>
        <strain evidence="2 3">ATCC 201684</strain>
    </source>
</reference>
<dbReference type="VEuPathDB" id="FungiDB:AeMF1_009215"/>
<dbReference type="AlphaFoldDB" id="A0A6G0XK05"/>
<feature type="region of interest" description="Disordered" evidence="1">
    <location>
        <begin position="92"/>
        <end position="182"/>
    </location>
</feature>
<accession>A0A6G0XK05</accession>
<name>A0A6G0XK05_9STRA</name>